<dbReference type="SUPFAM" id="SSF101967">
    <property type="entry name" value="Adhesin YadA, collagen-binding domain"/>
    <property type="match status" value="1"/>
</dbReference>
<name>A0A096BU56_9FIRM</name>
<dbReference type="Gene3D" id="1.20.5.170">
    <property type="match status" value="1"/>
</dbReference>
<dbReference type="GO" id="GO:0019867">
    <property type="term" value="C:outer membrane"/>
    <property type="evidence" value="ECO:0007669"/>
    <property type="project" value="InterPro"/>
</dbReference>
<dbReference type="Gene3D" id="6.10.250.2040">
    <property type="match status" value="1"/>
</dbReference>
<dbReference type="eggNOG" id="COG5295">
    <property type="taxonomic scope" value="Bacteria"/>
</dbReference>
<accession>A0A096BU56</accession>
<evidence type="ECO:0000313" key="4">
    <source>
        <dbReference type="Proteomes" id="UP000029628"/>
    </source>
</evidence>
<dbReference type="Gene3D" id="2.150.10.10">
    <property type="entry name" value="Serralysin-like metalloprotease, C-terminal"/>
    <property type="match status" value="1"/>
</dbReference>
<evidence type="ECO:0000256" key="1">
    <source>
        <dbReference type="SAM" id="MobiDB-lite"/>
    </source>
</evidence>
<evidence type="ECO:0000313" key="3">
    <source>
        <dbReference type="EMBL" id="KGF46252.1"/>
    </source>
</evidence>
<feature type="domain" description="Trimeric autotransporter adhesin YadA-like stalk" evidence="2">
    <location>
        <begin position="506"/>
        <end position="547"/>
    </location>
</feature>
<keyword evidence="4" id="KW-1185">Reference proteome</keyword>
<feature type="domain" description="Trimeric autotransporter adhesin YadA-like stalk" evidence="2">
    <location>
        <begin position="112"/>
        <end position="151"/>
    </location>
</feature>
<dbReference type="InterPro" id="IPR008635">
    <property type="entry name" value="Coiled_stalk_dom"/>
</dbReference>
<feature type="region of interest" description="Disordered" evidence="1">
    <location>
        <begin position="209"/>
        <end position="263"/>
    </location>
</feature>
<dbReference type="InterPro" id="IPR011049">
    <property type="entry name" value="Serralysin-like_metalloprot_C"/>
</dbReference>
<comment type="caution">
    <text evidence="3">The sequence shown here is derived from an EMBL/GenBank/DDBJ whole genome shotgun (WGS) entry which is preliminary data.</text>
</comment>
<protein>
    <recommendedName>
        <fullName evidence="2">Trimeric autotransporter adhesin YadA-like stalk domain-containing protein</fullName>
    </recommendedName>
</protein>
<dbReference type="Pfam" id="PF05662">
    <property type="entry name" value="YadA_stalk"/>
    <property type="match status" value="2"/>
</dbReference>
<proteinExistence type="predicted"/>
<gene>
    <name evidence="3" type="ORF">HMPREF0872_08880</name>
</gene>
<evidence type="ECO:0000259" key="2">
    <source>
        <dbReference type="Pfam" id="PF05662"/>
    </source>
</evidence>
<reference evidence="3 4" key="1">
    <citation type="submission" date="2014-07" db="EMBL/GenBank/DDBJ databases">
        <authorList>
            <person name="McCorrison J."/>
            <person name="Sanka R."/>
            <person name="Torralba M."/>
            <person name="Gillis M."/>
            <person name="Haft D.H."/>
            <person name="Methe B."/>
            <person name="Sutton G."/>
            <person name="Nelson K.E."/>
        </authorList>
    </citation>
    <scope>NUCLEOTIDE SEQUENCE [LARGE SCALE GENOMIC DNA]</scope>
    <source>
        <strain evidence="3 4">DNF00314</strain>
    </source>
</reference>
<dbReference type="Proteomes" id="UP000029628">
    <property type="component" value="Unassembled WGS sequence"/>
</dbReference>
<organism evidence="3 4">
    <name type="scientific">Veillonella montpellierensis DNF00314</name>
    <dbReference type="NCBI Taxonomy" id="1401067"/>
    <lineage>
        <taxon>Bacteria</taxon>
        <taxon>Bacillati</taxon>
        <taxon>Bacillota</taxon>
        <taxon>Negativicutes</taxon>
        <taxon>Veillonellales</taxon>
        <taxon>Veillonellaceae</taxon>
        <taxon>Veillonella</taxon>
    </lineage>
</organism>
<sequence>MQKDQAASQGQLNELLTKVQTEATDYRLVPNAQATDKKYTVDANGDITLTVQDQNHKDKTETVTIKDVAKKSDLTSSDKKFTDYAVKYDKDGDTVNKNSITLEGDTKTGTVIKNVGAGSVNKDSKEAVNGSQLYKTNQGFDVYIKDNTDGNTFNVKLGDDTKDAFGFDAGNGLAITRNGKKITYSLQDDVSIGKAGQDGKDGKITVNGKDGESVTINGKNGEIGIQGPKGADGKDGNSVTLSGKDGTIGVQGPKGADGKDGNSVTLNGKDGSIGIKGKDGDNKVDITTGNGKVGLDGKDGETRIIVKDGNKNNELATMNDGLKFMGDSGTSVGVKLNNQVNIVGGIKAERTGNIVTNLTDNNIGVESIVDDQDNKNAKLVVRLAKNLSDLENITFNSKDKTNPMKINGDAKTIENIKKMTFGPSSSTDSITVDGENKVITGLSNTKLPTDLTKMKVDQAASQGQLKEVLDKATATDDFSVKYDKNTDGSVNKNSITLGGDTNGTVIKNVKAGDVSENSKEAVNGGQLYKTNQGFDILVGQDTADNRANVALGKDSKETVEFAAGNSLEVTLDKNAKKVT</sequence>
<dbReference type="EMBL" id="JRNT01000051">
    <property type="protein sequence ID" value="KGF46252.1"/>
    <property type="molecule type" value="Genomic_DNA"/>
</dbReference>
<dbReference type="PANTHER" id="PTHR24637">
    <property type="entry name" value="COLLAGEN"/>
    <property type="match status" value="1"/>
</dbReference>
<dbReference type="AlphaFoldDB" id="A0A096BU56"/>
<feature type="non-terminal residue" evidence="3">
    <location>
        <position position="579"/>
    </location>
</feature>